<dbReference type="AlphaFoldDB" id="A0A2T0K7X9"/>
<evidence type="ECO:0000313" key="2">
    <source>
        <dbReference type="Proteomes" id="UP000239415"/>
    </source>
</evidence>
<organism evidence="1 2">
    <name type="scientific">Actinoplanes italicus</name>
    <dbReference type="NCBI Taxonomy" id="113567"/>
    <lineage>
        <taxon>Bacteria</taxon>
        <taxon>Bacillati</taxon>
        <taxon>Actinomycetota</taxon>
        <taxon>Actinomycetes</taxon>
        <taxon>Micromonosporales</taxon>
        <taxon>Micromonosporaceae</taxon>
        <taxon>Actinoplanes</taxon>
    </lineage>
</organism>
<gene>
    <name evidence="1" type="ORF">CLV67_1111</name>
</gene>
<proteinExistence type="predicted"/>
<sequence>DTAARITIPVEYLLQWDDEGNPRDSVMKLFDEGIIAQIRLIQRRGYGYRNLDALTAAIYLCLGGVTLNPPMEI</sequence>
<dbReference type="Proteomes" id="UP000239415">
    <property type="component" value="Unassembled WGS sequence"/>
</dbReference>
<dbReference type="EMBL" id="PVMZ01000011">
    <property type="protein sequence ID" value="PRX18854.1"/>
    <property type="molecule type" value="Genomic_DNA"/>
</dbReference>
<keyword evidence="2" id="KW-1185">Reference proteome</keyword>
<accession>A0A2T0K7X9</accession>
<reference evidence="1 2" key="1">
    <citation type="submission" date="2018-03" db="EMBL/GenBank/DDBJ databases">
        <title>Genomic Encyclopedia of Archaeal and Bacterial Type Strains, Phase II (KMG-II): from individual species to whole genera.</title>
        <authorList>
            <person name="Goeker M."/>
        </authorList>
    </citation>
    <scope>NUCLEOTIDE SEQUENCE [LARGE SCALE GENOMIC DNA]</scope>
    <source>
        <strain evidence="1 2">DSM 43146</strain>
    </source>
</reference>
<feature type="non-terminal residue" evidence="1">
    <location>
        <position position="1"/>
    </location>
</feature>
<name>A0A2T0K7X9_9ACTN</name>
<evidence type="ECO:0000313" key="1">
    <source>
        <dbReference type="EMBL" id="PRX18854.1"/>
    </source>
</evidence>
<comment type="caution">
    <text evidence="1">The sequence shown here is derived from an EMBL/GenBank/DDBJ whole genome shotgun (WGS) entry which is preliminary data.</text>
</comment>
<protein>
    <submittedName>
        <fullName evidence="1">Uncharacterized protein</fullName>
    </submittedName>
</protein>